<dbReference type="SUPFAM" id="SSF57938">
    <property type="entry name" value="DnaJ/Hsp40 cysteine-rich domain"/>
    <property type="match status" value="1"/>
</dbReference>
<evidence type="ECO:0000259" key="8">
    <source>
        <dbReference type="PROSITE" id="PS50076"/>
    </source>
</evidence>
<keyword evidence="3 6" id="KW-0863">Zinc-finger</keyword>
<evidence type="ECO:0000256" key="2">
    <source>
        <dbReference type="ARBA" id="ARBA00022737"/>
    </source>
</evidence>
<dbReference type="CDD" id="cd10719">
    <property type="entry name" value="DnaJ_zf"/>
    <property type="match status" value="1"/>
</dbReference>
<evidence type="ECO:0000256" key="1">
    <source>
        <dbReference type="ARBA" id="ARBA00022723"/>
    </source>
</evidence>
<protein>
    <recommendedName>
        <fullName evidence="12">DnaJ-domain-containing protein</fullName>
    </recommendedName>
</protein>
<organism evidence="10 11">
    <name type="scientific">Delitschia confertaspora ATCC 74209</name>
    <dbReference type="NCBI Taxonomy" id="1513339"/>
    <lineage>
        <taxon>Eukaryota</taxon>
        <taxon>Fungi</taxon>
        <taxon>Dikarya</taxon>
        <taxon>Ascomycota</taxon>
        <taxon>Pezizomycotina</taxon>
        <taxon>Dothideomycetes</taxon>
        <taxon>Pleosporomycetidae</taxon>
        <taxon>Pleosporales</taxon>
        <taxon>Delitschiaceae</taxon>
        <taxon>Delitschia</taxon>
    </lineage>
</organism>
<dbReference type="InterPro" id="IPR044713">
    <property type="entry name" value="DNJA1/2-like"/>
</dbReference>
<dbReference type="Pfam" id="PF00684">
    <property type="entry name" value="DnaJ_CXXCXGXG"/>
    <property type="match status" value="1"/>
</dbReference>
<evidence type="ECO:0000256" key="6">
    <source>
        <dbReference type="PROSITE-ProRule" id="PRU00546"/>
    </source>
</evidence>
<evidence type="ECO:0000313" key="11">
    <source>
        <dbReference type="Proteomes" id="UP000799536"/>
    </source>
</evidence>
<dbReference type="InterPro" id="IPR036869">
    <property type="entry name" value="J_dom_sf"/>
</dbReference>
<dbReference type="SMART" id="SM00271">
    <property type="entry name" value="DnaJ"/>
    <property type="match status" value="1"/>
</dbReference>
<dbReference type="GO" id="GO:0030544">
    <property type="term" value="F:Hsp70 protein binding"/>
    <property type="evidence" value="ECO:0007669"/>
    <property type="project" value="InterPro"/>
</dbReference>
<reference evidence="10" key="1">
    <citation type="journal article" date="2020" name="Stud. Mycol.">
        <title>101 Dothideomycetes genomes: a test case for predicting lifestyles and emergence of pathogens.</title>
        <authorList>
            <person name="Haridas S."/>
            <person name="Albert R."/>
            <person name="Binder M."/>
            <person name="Bloem J."/>
            <person name="Labutti K."/>
            <person name="Salamov A."/>
            <person name="Andreopoulos B."/>
            <person name="Baker S."/>
            <person name="Barry K."/>
            <person name="Bills G."/>
            <person name="Bluhm B."/>
            <person name="Cannon C."/>
            <person name="Castanera R."/>
            <person name="Culley D."/>
            <person name="Daum C."/>
            <person name="Ezra D."/>
            <person name="Gonzalez J."/>
            <person name="Henrissat B."/>
            <person name="Kuo A."/>
            <person name="Liang C."/>
            <person name="Lipzen A."/>
            <person name="Lutzoni F."/>
            <person name="Magnuson J."/>
            <person name="Mondo S."/>
            <person name="Nolan M."/>
            <person name="Ohm R."/>
            <person name="Pangilinan J."/>
            <person name="Park H.-J."/>
            <person name="Ramirez L."/>
            <person name="Alfaro M."/>
            <person name="Sun H."/>
            <person name="Tritt A."/>
            <person name="Yoshinaga Y."/>
            <person name="Zwiers L.-H."/>
            <person name="Turgeon B."/>
            <person name="Goodwin S."/>
            <person name="Spatafora J."/>
            <person name="Crous P."/>
            <person name="Grigoriev I."/>
        </authorList>
    </citation>
    <scope>NUCLEOTIDE SEQUENCE</scope>
    <source>
        <strain evidence="10">ATCC 74209</strain>
    </source>
</reference>
<sequence length="432" mass="47259">MNDLADEIDLYEVLGITKGATKGEIKKAYHKAALAHHPDKVAESERVEAEIRFKSAKQAYEILYDEEKRHLYDTHGMAAFDPSKGMGGEGPDINDIFEQMFGGMGGMGGMPGFGMGGMPGGPGGRKVPRKGKNEEHEYEVTLEELYKGKTTKFKNSKNVVCQTCNGSGGKPNAKPHECSVCHGRGAQTRLRPVGPGLVTQETIVCSTCEGTGSLFREKERCKKCKGKKVVESKNVLELYIPRGARQGERIVIPGEADQLPDQEPGDIIFELSEAPHDVFERAGADLKAELKITLAEALTGFNRVVLTHLDGRGIQLNVQQPQGKVLRPGQVLKVPGEGMPMKKSDHKGDLYLVVDIEFPEDGWIKDEETIKRIRDALPGPNPVETKPEDIDEVEFEYEADPEEFGAGSGDPRAGAQWEDDDDEEGGPQCATQ</sequence>
<dbReference type="PROSITE" id="PS51188">
    <property type="entry name" value="ZF_CR"/>
    <property type="match status" value="1"/>
</dbReference>
<dbReference type="SUPFAM" id="SSF46565">
    <property type="entry name" value="Chaperone J-domain"/>
    <property type="match status" value="1"/>
</dbReference>
<dbReference type="AlphaFoldDB" id="A0A9P4JPZ7"/>
<evidence type="ECO:0000256" key="7">
    <source>
        <dbReference type="SAM" id="MobiDB-lite"/>
    </source>
</evidence>
<keyword evidence="4 6" id="KW-0862">Zinc</keyword>
<dbReference type="HAMAP" id="MF_01152">
    <property type="entry name" value="DnaJ"/>
    <property type="match status" value="1"/>
</dbReference>
<dbReference type="Gene3D" id="2.10.230.10">
    <property type="entry name" value="Heat shock protein DnaJ, cysteine-rich domain"/>
    <property type="match status" value="1"/>
</dbReference>
<evidence type="ECO:0000313" key="10">
    <source>
        <dbReference type="EMBL" id="KAF2203252.1"/>
    </source>
</evidence>
<feature type="domain" description="J" evidence="8">
    <location>
        <begin position="9"/>
        <end position="76"/>
    </location>
</feature>
<dbReference type="Gene3D" id="2.60.260.20">
    <property type="entry name" value="Urease metallochaperone UreE, N-terminal domain"/>
    <property type="match status" value="2"/>
</dbReference>
<evidence type="ECO:0000259" key="9">
    <source>
        <dbReference type="PROSITE" id="PS51188"/>
    </source>
</evidence>
<dbReference type="InterPro" id="IPR008971">
    <property type="entry name" value="HSP40/DnaJ_pept-bd"/>
</dbReference>
<dbReference type="InterPro" id="IPR002939">
    <property type="entry name" value="DnaJ_C"/>
</dbReference>
<keyword evidence="1 6" id="KW-0479">Metal-binding</keyword>
<dbReference type="PRINTS" id="PR00625">
    <property type="entry name" value="JDOMAIN"/>
</dbReference>
<dbReference type="FunFam" id="2.10.230.10:FF:000001">
    <property type="entry name" value="DnaJ subfamily A member 2"/>
    <property type="match status" value="1"/>
</dbReference>
<dbReference type="Pfam" id="PF01556">
    <property type="entry name" value="DnaJ_C"/>
    <property type="match status" value="1"/>
</dbReference>
<name>A0A9P4JPZ7_9PLEO</name>
<dbReference type="InterPro" id="IPR001623">
    <property type="entry name" value="DnaJ_domain"/>
</dbReference>
<keyword evidence="2" id="KW-0677">Repeat</keyword>
<dbReference type="InterPro" id="IPR018253">
    <property type="entry name" value="DnaJ_domain_CS"/>
</dbReference>
<dbReference type="Pfam" id="PF00226">
    <property type="entry name" value="DnaJ"/>
    <property type="match status" value="1"/>
</dbReference>
<feature type="zinc finger region" description="CR-type" evidence="6">
    <location>
        <begin position="148"/>
        <end position="233"/>
    </location>
</feature>
<evidence type="ECO:0000256" key="5">
    <source>
        <dbReference type="ARBA" id="ARBA00023186"/>
    </source>
</evidence>
<dbReference type="InterPro" id="IPR001305">
    <property type="entry name" value="HSP_DnaJ_Cys-rich_dom"/>
</dbReference>
<dbReference type="GO" id="GO:0008270">
    <property type="term" value="F:zinc ion binding"/>
    <property type="evidence" value="ECO:0007669"/>
    <property type="project" value="UniProtKB-KW"/>
</dbReference>
<keyword evidence="11" id="KW-1185">Reference proteome</keyword>
<evidence type="ECO:0000256" key="3">
    <source>
        <dbReference type="ARBA" id="ARBA00022771"/>
    </source>
</evidence>
<gene>
    <name evidence="10" type="ORF">GQ43DRAFT_438957</name>
</gene>
<dbReference type="GO" id="GO:0009408">
    <property type="term" value="P:response to heat"/>
    <property type="evidence" value="ECO:0007669"/>
    <property type="project" value="InterPro"/>
</dbReference>
<dbReference type="GO" id="GO:0051082">
    <property type="term" value="F:unfolded protein binding"/>
    <property type="evidence" value="ECO:0007669"/>
    <property type="project" value="InterPro"/>
</dbReference>
<dbReference type="InterPro" id="IPR012724">
    <property type="entry name" value="DnaJ"/>
</dbReference>
<feature type="compositionally biased region" description="Acidic residues" evidence="7">
    <location>
        <begin position="389"/>
        <end position="403"/>
    </location>
</feature>
<dbReference type="EMBL" id="ML993908">
    <property type="protein sequence ID" value="KAF2203252.1"/>
    <property type="molecule type" value="Genomic_DNA"/>
</dbReference>
<dbReference type="FunFam" id="2.60.260.20:FF:000013">
    <property type="entry name" value="DnaJ subfamily B member 11"/>
    <property type="match status" value="1"/>
</dbReference>
<dbReference type="SUPFAM" id="SSF49493">
    <property type="entry name" value="HSP40/DnaJ peptide-binding domain"/>
    <property type="match status" value="2"/>
</dbReference>
<dbReference type="OrthoDB" id="550424at2759"/>
<dbReference type="CDD" id="cd10747">
    <property type="entry name" value="DnaJ_C"/>
    <property type="match status" value="1"/>
</dbReference>
<dbReference type="GO" id="GO:0005524">
    <property type="term" value="F:ATP binding"/>
    <property type="evidence" value="ECO:0007669"/>
    <property type="project" value="InterPro"/>
</dbReference>
<evidence type="ECO:0000256" key="4">
    <source>
        <dbReference type="ARBA" id="ARBA00022833"/>
    </source>
</evidence>
<dbReference type="GO" id="GO:0006457">
    <property type="term" value="P:protein folding"/>
    <property type="evidence" value="ECO:0007669"/>
    <property type="project" value="InterPro"/>
</dbReference>
<dbReference type="PANTHER" id="PTHR43888">
    <property type="entry name" value="DNAJ-LIKE-2, ISOFORM A-RELATED"/>
    <property type="match status" value="1"/>
</dbReference>
<keyword evidence="5" id="KW-0143">Chaperone</keyword>
<dbReference type="Proteomes" id="UP000799536">
    <property type="component" value="Unassembled WGS sequence"/>
</dbReference>
<feature type="region of interest" description="Disordered" evidence="7">
    <location>
        <begin position="375"/>
        <end position="432"/>
    </location>
</feature>
<dbReference type="PROSITE" id="PS00636">
    <property type="entry name" value="DNAJ_1"/>
    <property type="match status" value="1"/>
</dbReference>
<comment type="caution">
    <text evidence="10">The sequence shown here is derived from an EMBL/GenBank/DDBJ whole genome shotgun (WGS) entry which is preliminary data.</text>
</comment>
<dbReference type="PROSITE" id="PS50076">
    <property type="entry name" value="DNAJ_2"/>
    <property type="match status" value="1"/>
</dbReference>
<dbReference type="CDD" id="cd06257">
    <property type="entry name" value="DnaJ"/>
    <property type="match status" value="1"/>
</dbReference>
<feature type="domain" description="CR-type" evidence="9">
    <location>
        <begin position="148"/>
        <end position="233"/>
    </location>
</feature>
<proteinExistence type="inferred from homology"/>
<dbReference type="InterPro" id="IPR036410">
    <property type="entry name" value="HSP_DnaJ_Cys-rich_dom_sf"/>
</dbReference>
<dbReference type="Gene3D" id="1.10.287.110">
    <property type="entry name" value="DnaJ domain"/>
    <property type="match status" value="1"/>
</dbReference>
<evidence type="ECO:0008006" key="12">
    <source>
        <dbReference type="Google" id="ProtNLM"/>
    </source>
</evidence>
<accession>A0A9P4JPZ7</accession>